<keyword evidence="3" id="KW-1185">Reference proteome</keyword>
<evidence type="ECO:0000313" key="3">
    <source>
        <dbReference type="Proteomes" id="UP001412067"/>
    </source>
</evidence>
<organism evidence="2 3">
    <name type="scientific">Platanthera guangdongensis</name>
    <dbReference type="NCBI Taxonomy" id="2320717"/>
    <lineage>
        <taxon>Eukaryota</taxon>
        <taxon>Viridiplantae</taxon>
        <taxon>Streptophyta</taxon>
        <taxon>Embryophyta</taxon>
        <taxon>Tracheophyta</taxon>
        <taxon>Spermatophyta</taxon>
        <taxon>Magnoliopsida</taxon>
        <taxon>Liliopsida</taxon>
        <taxon>Asparagales</taxon>
        <taxon>Orchidaceae</taxon>
        <taxon>Orchidoideae</taxon>
        <taxon>Orchideae</taxon>
        <taxon>Orchidinae</taxon>
        <taxon>Platanthera</taxon>
    </lineage>
</organism>
<comment type="caution">
    <text evidence="2">The sequence shown here is derived from an EMBL/GenBank/DDBJ whole genome shotgun (WGS) entry which is preliminary data.</text>
</comment>
<sequence length="81" mass="9717">MFLRRIMTGRMWSMLMVKVKERMRIVGLEVVQNRQVVLISLQKQTLTEIKAVLEEEGYRRSARHGDLRQPPPLGLRRWRWG</sequence>
<gene>
    <name evidence="2" type="ORF">KSP40_PGU012294</name>
</gene>
<reference evidence="2 3" key="1">
    <citation type="journal article" date="2022" name="Nat. Plants">
        <title>Genomes of leafy and leafless Platanthera orchids illuminate the evolution of mycoheterotrophy.</title>
        <authorList>
            <person name="Li M.H."/>
            <person name="Liu K.W."/>
            <person name="Li Z."/>
            <person name="Lu H.C."/>
            <person name="Ye Q.L."/>
            <person name="Zhang D."/>
            <person name="Wang J.Y."/>
            <person name="Li Y.F."/>
            <person name="Zhong Z.M."/>
            <person name="Liu X."/>
            <person name="Yu X."/>
            <person name="Liu D.K."/>
            <person name="Tu X.D."/>
            <person name="Liu B."/>
            <person name="Hao Y."/>
            <person name="Liao X.Y."/>
            <person name="Jiang Y.T."/>
            <person name="Sun W.H."/>
            <person name="Chen J."/>
            <person name="Chen Y.Q."/>
            <person name="Ai Y."/>
            <person name="Zhai J.W."/>
            <person name="Wu S.S."/>
            <person name="Zhou Z."/>
            <person name="Hsiao Y.Y."/>
            <person name="Wu W.L."/>
            <person name="Chen Y.Y."/>
            <person name="Lin Y.F."/>
            <person name="Hsu J.L."/>
            <person name="Li C.Y."/>
            <person name="Wang Z.W."/>
            <person name="Zhao X."/>
            <person name="Zhong W.Y."/>
            <person name="Ma X.K."/>
            <person name="Ma L."/>
            <person name="Huang J."/>
            <person name="Chen G.Z."/>
            <person name="Huang M.Z."/>
            <person name="Huang L."/>
            <person name="Peng D.H."/>
            <person name="Luo Y.B."/>
            <person name="Zou S.Q."/>
            <person name="Chen S.P."/>
            <person name="Lan S."/>
            <person name="Tsai W.C."/>
            <person name="Van de Peer Y."/>
            <person name="Liu Z.J."/>
        </authorList>
    </citation>
    <scope>NUCLEOTIDE SEQUENCE [LARGE SCALE GENOMIC DNA]</scope>
    <source>
        <strain evidence="2">Lor288</strain>
    </source>
</reference>
<feature type="region of interest" description="Disordered" evidence="1">
    <location>
        <begin position="61"/>
        <end position="81"/>
    </location>
</feature>
<dbReference type="EMBL" id="JBBWWR010000009">
    <property type="protein sequence ID" value="KAK8961682.1"/>
    <property type="molecule type" value="Genomic_DNA"/>
</dbReference>
<accession>A0ABR2MBX2</accession>
<protein>
    <recommendedName>
        <fullName evidence="4">HMA domain-containing protein</fullName>
    </recommendedName>
</protein>
<evidence type="ECO:0000256" key="1">
    <source>
        <dbReference type="SAM" id="MobiDB-lite"/>
    </source>
</evidence>
<evidence type="ECO:0008006" key="4">
    <source>
        <dbReference type="Google" id="ProtNLM"/>
    </source>
</evidence>
<name>A0ABR2MBX2_9ASPA</name>
<proteinExistence type="predicted"/>
<evidence type="ECO:0000313" key="2">
    <source>
        <dbReference type="EMBL" id="KAK8961682.1"/>
    </source>
</evidence>
<dbReference type="Proteomes" id="UP001412067">
    <property type="component" value="Unassembled WGS sequence"/>
</dbReference>